<dbReference type="AlphaFoldDB" id="A0A841GU29"/>
<sequence>MITQITLRKSRSRRERQPVVSKAVLNGDEGSNEDEEPDSDRVGPREHLDKRKEDERGAGFAVKD</sequence>
<feature type="compositionally biased region" description="Basic and acidic residues" evidence="1">
    <location>
        <begin position="39"/>
        <end position="64"/>
    </location>
</feature>
<accession>A0A841GU29</accession>
<feature type="region of interest" description="Disordered" evidence="1">
    <location>
        <begin position="1"/>
        <end position="64"/>
    </location>
</feature>
<organism evidence="2 3">
    <name type="scientific">Longimicrobium terrae</name>
    <dbReference type="NCBI Taxonomy" id="1639882"/>
    <lineage>
        <taxon>Bacteria</taxon>
        <taxon>Pseudomonadati</taxon>
        <taxon>Gemmatimonadota</taxon>
        <taxon>Longimicrobiia</taxon>
        <taxon>Longimicrobiales</taxon>
        <taxon>Longimicrobiaceae</taxon>
        <taxon>Longimicrobium</taxon>
    </lineage>
</organism>
<evidence type="ECO:0000256" key="1">
    <source>
        <dbReference type="SAM" id="MobiDB-lite"/>
    </source>
</evidence>
<dbReference type="EMBL" id="JACHIA010000001">
    <property type="protein sequence ID" value="MBB6068474.1"/>
    <property type="molecule type" value="Genomic_DNA"/>
</dbReference>
<keyword evidence="3" id="KW-1185">Reference proteome</keyword>
<dbReference type="RefSeq" id="WP_170030589.1">
    <property type="nucleotide sequence ID" value="NZ_JABDTL010000001.1"/>
</dbReference>
<comment type="caution">
    <text evidence="2">The sequence shown here is derived from an EMBL/GenBank/DDBJ whole genome shotgun (WGS) entry which is preliminary data.</text>
</comment>
<proteinExistence type="predicted"/>
<name>A0A841GU29_9BACT</name>
<gene>
    <name evidence="2" type="ORF">HNQ61_000085</name>
</gene>
<evidence type="ECO:0000313" key="3">
    <source>
        <dbReference type="Proteomes" id="UP000582837"/>
    </source>
</evidence>
<dbReference type="Proteomes" id="UP000582837">
    <property type="component" value="Unassembled WGS sequence"/>
</dbReference>
<protein>
    <submittedName>
        <fullName evidence="2">Uncharacterized protein</fullName>
    </submittedName>
</protein>
<reference evidence="2 3" key="1">
    <citation type="submission" date="2020-08" db="EMBL/GenBank/DDBJ databases">
        <title>Genomic Encyclopedia of Type Strains, Phase IV (KMG-IV): sequencing the most valuable type-strain genomes for metagenomic binning, comparative biology and taxonomic classification.</title>
        <authorList>
            <person name="Goeker M."/>
        </authorList>
    </citation>
    <scope>NUCLEOTIDE SEQUENCE [LARGE SCALE GENOMIC DNA]</scope>
    <source>
        <strain evidence="2 3">DSM 29007</strain>
    </source>
</reference>
<evidence type="ECO:0000313" key="2">
    <source>
        <dbReference type="EMBL" id="MBB6068474.1"/>
    </source>
</evidence>